<accession>A0AAN9FTT0</accession>
<evidence type="ECO:0000313" key="2">
    <source>
        <dbReference type="Proteomes" id="UP001381693"/>
    </source>
</evidence>
<organism evidence="1 2">
    <name type="scientific">Halocaridina rubra</name>
    <name type="common">Hawaiian red shrimp</name>
    <dbReference type="NCBI Taxonomy" id="373956"/>
    <lineage>
        <taxon>Eukaryota</taxon>
        <taxon>Metazoa</taxon>
        <taxon>Ecdysozoa</taxon>
        <taxon>Arthropoda</taxon>
        <taxon>Crustacea</taxon>
        <taxon>Multicrustacea</taxon>
        <taxon>Malacostraca</taxon>
        <taxon>Eumalacostraca</taxon>
        <taxon>Eucarida</taxon>
        <taxon>Decapoda</taxon>
        <taxon>Pleocyemata</taxon>
        <taxon>Caridea</taxon>
        <taxon>Atyoidea</taxon>
        <taxon>Atyidae</taxon>
        <taxon>Halocaridina</taxon>
    </lineage>
</organism>
<dbReference type="EMBL" id="JAXCGZ010000207">
    <property type="protein sequence ID" value="KAK7086416.1"/>
    <property type="molecule type" value="Genomic_DNA"/>
</dbReference>
<sequence length="92" mass="10546">MTYENFKVENFTRTSDLKETTFPVYLTTGLAGGEEKSITELAFQREDDKEEEQGNAKALYHSTTNPTHLILYSLSLSCCNWLLHDCKLYTVT</sequence>
<dbReference type="Proteomes" id="UP001381693">
    <property type="component" value="Unassembled WGS sequence"/>
</dbReference>
<keyword evidence="2" id="KW-1185">Reference proteome</keyword>
<name>A0AAN9FTT0_HALRR</name>
<proteinExistence type="predicted"/>
<gene>
    <name evidence="1" type="ORF">SK128_005210</name>
</gene>
<comment type="caution">
    <text evidence="1">The sequence shown here is derived from an EMBL/GenBank/DDBJ whole genome shotgun (WGS) entry which is preliminary data.</text>
</comment>
<reference evidence="1 2" key="1">
    <citation type="submission" date="2023-11" db="EMBL/GenBank/DDBJ databases">
        <title>Halocaridina rubra genome assembly.</title>
        <authorList>
            <person name="Smith C."/>
        </authorList>
    </citation>
    <scope>NUCLEOTIDE SEQUENCE [LARGE SCALE GENOMIC DNA]</scope>
    <source>
        <strain evidence="1">EP-1</strain>
        <tissue evidence="1">Whole</tissue>
    </source>
</reference>
<evidence type="ECO:0000313" key="1">
    <source>
        <dbReference type="EMBL" id="KAK7086416.1"/>
    </source>
</evidence>
<dbReference type="AlphaFoldDB" id="A0AAN9FTT0"/>
<protein>
    <submittedName>
        <fullName evidence="1">Uncharacterized protein</fullName>
    </submittedName>
</protein>